<dbReference type="Pfam" id="PF09250">
    <property type="entry name" value="Prim-Pol"/>
    <property type="match status" value="1"/>
</dbReference>
<evidence type="ECO:0000259" key="1">
    <source>
        <dbReference type="SMART" id="SM00943"/>
    </source>
</evidence>
<sequence length="363" mass="39832">MTALPRLVPSAIPSDEMARLHQAGYSLLPLGGGEDGKSPIIGFKGKSRLPLKRILAPMHRNGSTCYGIRLGGLAVVDCDVDDPGLIEKMEARFGGSPVHVRTPRGRHLYYRASGAGQFPNLRKEGLPVDIKRGANAYVAGPGSVRSDGGCYFPAEGDLAADRLPELRLPTRSQQQRSHGIEKGTRNYALSVVAIQMVETVDDPDELFGNLAFIRDDECEDPASIPDEELRRIADWAWACRLEGRVYMGRNSEFRVHRYALDLLAEYPNASDAIALFVTLHGHIAGKTFALSFKGMRDAGRTDLSERRFLAARRSLEGAGLLEVASRHRAAHHARSYRLKRLHPAIAFASNVSQLRPAQGEGVY</sequence>
<reference evidence="2 3" key="1">
    <citation type="submission" date="2019-09" db="EMBL/GenBank/DDBJ databases">
        <authorList>
            <person name="Park J.-S."/>
            <person name="Choi H.-J."/>
        </authorList>
    </citation>
    <scope>NUCLEOTIDE SEQUENCE [LARGE SCALE GENOMIC DNA]</scope>
    <source>
        <strain evidence="2 3">176SS1-4</strain>
    </source>
</reference>
<keyword evidence="3" id="KW-1185">Reference proteome</keyword>
<accession>A0A5J5GD03</accession>
<dbReference type="InterPro" id="IPR015330">
    <property type="entry name" value="DNA_primase/pol_bifunc_N"/>
</dbReference>
<organism evidence="2 3">
    <name type="scientific">Histidinibacterium aquaticum</name>
    <dbReference type="NCBI Taxonomy" id="2613962"/>
    <lineage>
        <taxon>Bacteria</taxon>
        <taxon>Pseudomonadati</taxon>
        <taxon>Pseudomonadota</taxon>
        <taxon>Alphaproteobacteria</taxon>
        <taxon>Rhodobacterales</taxon>
        <taxon>Paracoccaceae</taxon>
        <taxon>Histidinibacterium</taxon>
    </lineage>
</organism>
<comment type="caution">
    <text evidence="2">The sequence shown here is derived from an EMBL/GenBank/DDBJ whole genome shotgun (WGS) entry which is preliminary data.</text>
</comment>
<evidence type="ECO:0000313" key="2">
    <source>
        <dbReference type="EMBL" id="KAA9005941.1"/>
    </source>
</evidence>
<gene>
    <name evidence="2" type="ORF">F3S47_15395</name>
</gene>
<protein>
    <recommendedName>
        <fullName evidence="1">DNA primase/polymerase bifunctional N-terminal domain-containing protein</fullName>
    </recommendedName>
</protein>
<dbReference type="Proteomes" id="UP000326554">
    <property type="component" value="Unassembled WGS sequence"/>
</dbReference>
<dbReference type="AlphaFoldDB" id="A0A5J5GD03"/>
<proteinExistence type="predicted"/>
<dbReference type="SUPFAM" id="SSF56747">
    <property type="entry name" value="Prim-pol domain"/>
    <property type="match status" value="1"/>
</dbReference>
<dbReference type="EMBL" id="VYQE01000005">
    <property type="protein sequence ID" value="KAA9005941.1"/>
    <property type="molecule type" value="Genomic_DNA"/>
</dbReference>
<feature type="domain" description="DNA primase/polymerase bifunctional N-terminal" evidence="1">
    <location>
        <begin position="17"/>
        <end position="168"/>
    </location>
</feature>
<dbReference type="SMART" id="SM00943">
    <property type="entry name" value="Prim-Pol"/>
    <property type="match status" value="1"/>
</dbReference>
<name>A0A5J5GD03_9RHOB</name>
<dbReference type="RefSeq" id="WP_150446193.1">
    <property type="nucleotide sequence ID" value="NZ_VYQE01000005.1"/>
</dbReference>
<evidence type="ECO:0000313" key="3">
    <source>
        <dbReference type="Proteomes" id="UP000326554"/>
    </source>
</evidence>